<dbReference type="PATRIC" id="fig|280871.6.peg.4948"/>
<dbReference type="Gene3D" id="1.25.40.10">
    <property type="entry name" value="Tetratricopeptide repeat domain"/>
    <property type="match status" value="1"/>
</dbReference>
<keyword evidence="10" id="KW-1185">Reference proteome</keyword>
<dbReference type="InterPro" id="IPR051677">
    <property type="entry name" value="AfsR-DnrI-RedD_regulator"/>
</dbReference>
<dbReference type="PANTHER" id="PTHR35807:SF1">
    <property type="entry name" value="TRANSCRIPTIONAL REGULATOR REDD"/>
    <property type="match status" value="1"/>
</dbReference>
<feature type="domain" description="FHA" evidence="7">
    <location>
        <begin position="300"/>
        <end position="349"/>
    </location>
</feature>
<organism evidence="9 10">
    <name type="scientific">Mycolicibacterium llatzerense</name>
    <dbReference type="NCBI Taxonomy" id="280871"/>
    <lineage>
        <taxon>Bacteria</taxon>
        <taxon>Bacillati</taxon>
        <taxon>Actinomycetota</taxon>
        <taxon>Actinomycetes</taxon>
        <taxon>Mycobacteriales</taxon>
        <taxon>Mycobacteriaceae</taxon>
        <taxon>Mycolicibacterium</taxon>
    </lineage>
</organism>
<keyword evidence="4 6" id="KW-0238">DNA-binding</keyword>
<dbReference type="AlphaFoldDB" id="A0A0D1L8B3"/>
<dbReference type="Gene3D" id="1.10.10.10">
    <property type="entry name" value="Winged helix-like DNA-binding domain superfamily/Winged helix DNA-binding domain"/>
    <property type="match status" value="1"/>
</dbReference>
<dbReference type="Pfam" id="PF00486">
    <property type="entry name" value="Trans_reg_C"/>
    <property type="match status" value="1"/>
</dbReference>
<reference evidence="9 10" key="1">
    <citation type="submission" date="2015-01" db="EMBL/GenBank/DDBJ databases">
        <title>Genome sequence of Mycobacterium llatzerense and Mycobacterium immunogenum recovered from brain abscess.</title>
        <authorList>
            <person name="Greninger A.L."/>
            <person name="Langelier C."/>
            <person name="Cunningham G."/>
            <person name="Chiu C.Y."/>
            <person name="Miller S."/>
        </authorList>
    </citation>
    <scope>NUCLEOTIDE SEQUENCE [LARGE SCALE GENOMIC DNA]</scope>
    <source>
        <strain evidence="9 10">CLUC14</strain>
    </source>
</reference>
<sequence length="373" mass="39769">MRPTGIDFGVLGPLRMAVDDHVVSLGAPKQRAVFAMLLLNRGRPVSVDALIDAVWEQSPAAAARTALHSYISNLRKVLAESGMPRETLAAAPPGYRLDVPEEATDLGRFEKEKVAGVRAAAAGRFSSAGTHLSAALAQWRGPVLGDLSDFAFVDAVAAALVDDRIAVETARAEAEIACGHASLVIGPLESLVAEHPYREPLWAQLITAYYSCQRQADALDAFRRVQAILAEDLGIDPGQAITALQQRILRQEPLDVQGAAQATAVHTIGRLRPGSTQSTSSRAGLRDATGRWFALRAMATRIGRLADNDIVLDAADVSRHHAVIVDAGTGPVMVDLRSANGVYVQGARIEANTNLFDGDRIRIGAHEFTVELG</sequence>
<evidence type="ECO:0000313" key="10">
    <source>
        <dbReference type="Proteomes" id="UP000032221"/>
    </source>
</evidence>
<dbReference type="SMART" id="SM01043">
    <property type="entry name" value="BTAD"/>
    <property type="match status" value="1"/>
</dbReference>
<dbReference type="GO" id="GO:0006355">
    <property type="term" value="P:regulation of DNA-templated transcription"/>
    <property type="evidence" value="ECO:0007669"/>
    <property type="project" value="InterPro"/>
</dbReference>
<dbReference type="SUPFAM" id="SSF49879">
    <property type="entry name" value="SMAD/FHA domain"/>
    <property type="match status" value="1"/>
</dbReference>
<evidence type="ECO:0000256" key="4">
    <source>
        <dbReference type="ARBA" id="ARBA00023125"/>
    </source>
</evidence>
<dbReference type="EMBL" id="JXST01000042">
    <property type="protein sequence ID" value="KIU14517.1"/>
    <property type="molecule type" value="Genomic_DNA"/>
</dbReference>
<dbReference type="OrthoDB" id="4336084at2"/>
<evidence type="ECO:0000259" key="8">
    <source>
        <dbReference type="PROSITE" id="PS51755"/>
    </source>
</evidence>
<gene>
    <name evidence="9" type="ORF">TL10_23905</name>
</gene>
<evidence type="ECO:0000256" key="6">
    <source>
        <dbReference type="PROSITE-ProRule" id="PRU01091"/>
    </source>
</evidence>
<evidence type="ECO:0000256" key="3">
    <source>
        <dbReference type="ARBA" id="ARBA00023015"/>
    </source>
</evidence>
<dbReference type="SMART" id="SM00862">
    <property type="entry name" value="Trans_reg_C"/>
    <property type="match status" value="1"/>
</dbReference>
<dbReference type="PANTHER" id="PTHR35807">
    <property type="entry name" value="TRANSCRIPTIONAL REGULATOR REDD-RELATED"/>
    <property type="match status" value="1"/>
</dbReference>
<dbReference type="CDD" id="cd00060">
    <property type="entry name" value="FHA"/>
    <property type="match status" value="1"/>
</dbReference>
<dbReference type="InterPro" id="IPR001867">
    <property type="entry name" value="OmpR/PhoB-type_DNA-bd"/>
</dbReference>
<dbReference type="SUPFAM" id="SSF48452">
    <property type="entry name" value="TPR-like"/>
    <property type="match status" value="1"/>
</dbReference>
<evidence type="ECO:0000256" key="1">
    <source>
        <dbReference type="ARBA" id="ARBA00005820"/>
    </source>
</evidence>
<dbReference type="SMART" id="SM00240">
    <property type="entry name" value="FHA"/>
    <property type="match status" value="1"/>
</dbReference>
<dbReference type="Pfam" id="PF03704">
    <property type="entry name" value="BTAD"/>
    <property type="match status" value="1"/>
</dbReference>
<dbReference type="PROSITE" id="PS50006">
    <property type="entry name" value="FHA_DOMAIN"/>
    <property type="match status" value="1"/>
</dbReference>
<dbReference type="Gene3D" id="2.60.200.20">
    <property type="match status" value="1"/>
</dbReference>
<keyword evidence="3" id="KW-0805">Transcription regulation</keyword>
<comment type="similarity">
    <text evidence="1">Belongs to the AfsR/DnrI/RedD regulatory family.</text>
</comment>
<evidence type="ECO:0000256" key="5">
    <source>
        <dbReference type="ARBA" id="ARBA00023163"/>
    </source>
</evidence>
<feature type="DNA-binding region" description="OmpR/PhoB-type" evidence="6">
    <location>
        <begin position="1"/>
        <end position="99"/>
    </location>
</feature>
<evidence type="ECO:0000313" key="9">
    <source>
        <dbReference type="EMBL" id="KIU14517.1"/>
    </source>
</evidence>
<proteinExistence type="inferred from homology"/>
<evidence type="ECO:0000259" key="7">
    <source>
        <dbReference type="PROSITE" id="PS50006"/>
    </source>
</evidence>
<keyword evidence="2" id="KW-0597">Phosphoprotein</keyword>
<name>A0A0D1L8B3_9MYCO</name>
<accession>A0A0D1L8B3</accession>
<dbReference type="InterPro" id="IPR005158">
    <property type="entry name" value="BTAD"/>
</dbReference>
<dbReference type="SUPFAM" id="SSF46894">
    <property type="entry name" value="C-terminal effector domain of the bipartite response regulators"/>
    <property type="match status" value="1"/>
</dbReference>
<dbReference type="RefSeq" id="WP_043987641.1">
    <property type="nucleotide sequence ID" value="NZ_JXST01000042.1"/>
</dbReference>
<dbReference type="InterPro" id="IPR036388">
    <property type="entry name" value="WH-like_DNA-bd_sf"/>
</dbReference>
<dbReference type="STRING" id="280871.TL10_23905"/>
<comment type="caution">
    <text evidence="9">The sequence shown here is derived from an EMBL/GenBank/DDBJ whole genome shotgun (WGS) entry which is preliminary data.</text>
</comment>
<dbReference type="InterPro" id="IPR000253">
    <property type="entry name" value="FHA_dom"/>
</dbReference>
<dbReference type="InterPro" id="IPR008984">
    <property type="entry name" value="SMAD_FHA_dom_sf"/>
</dbReference>
<dbReference type="Proteomes" id="UP000032221">
    <property type="component" value="Unassembled WGS sequence"/>
</dbReference>
<feature type="domain" description="OmpR/PhoB-type" evidence="8">
    <location>
        <begin position="1"/>
        <end position="99"/>
    </location>
</feature>
<dbReference type="Pfam" id="PF00498">
    <property type="entry name" value="FHA"/>
    <property type="match status" value="1"/>
</dbReference>
<dbReference type="InterPro" id="IPR016032">
    <property type="entry name" value="Sig_transdc_resp-reg_C-effctor"/>
</dbReference>
<dbReference type="FunFam" id="1.25.40.10:FF:000222">
    <property type="entry name" value="SARP family transcriptional regulator"/>
    <property type="match status" value="1"/>
</dbReference>
<dbReference type="GO" id="GO:0000160">
    <property type="term" value="P:phosphorelay signal transduction system"/>
    <property type="evidence" value="ECO:0007669"/>
    <property type="project" value="InterPro"/>
</dbReference>
<dbReference type="GO" id="GO:0003677">
    <property type="term" value="F:DNA binding"/>
    <property type="evidence" value="ECO:0007669"/>
    <property type="project" value="UniProtKB-UniRule"/>
</dbReference>
<evidence type="ECO:0000256" key="2">
    <source>
        <dbReference type="ARBA" id="ARBA00022553"/>
    </source>
</evidence>
<dbReference type="CDD" id="cd15831">
    <property type="entry name" value="BTAD"/>
    <property type="match status" value="1"/>
</dbReference>
<keyword evidence="5" id="KW-0804">Transcription</keyword>
<protein>
    <submittedName>
        <fullName evidence="9">Regulator</fullName>
    </submittedName>
</protein>
<dbReference type="PROSITE" id="PS51755">
    <property type="entry name" value="OMPR_PHOB"/>
    <property type="match status" value="1"/>
</dbReference>
<dbReference type="InterPro" id="IPR011990">
    <property type="entry name" value="TPR-like_helical_dom_sf"/>
</dbReference>